<dbReference type="PANTHER" id="PTHR11706:SF54">
    <property type="entry name" value="METAL TRANSPORTER NRAMP1"/>
    <property type="match status" value="1"/>
</dbReference>
<gene>
    <name evidence="7" type="ORF">E5676_scaffold2392G00280</name>
    <name evidence="6" type="ORF">E6C27_scaffold191G001560</name>
</gene>
<dbReference type="GO" id="GO:0005384">
    <property type="term" value="F:manganese ion transmembrane transporter activity"/>
    <property type="evidence" value="ECO:0007669"/>
    <property type="project" value="TreeGrafter"/>
</dbReference>
<dbReference type="EMBL" id="SSTE01019582">
    <property type="protein sequence ID" value="KAA0036628.1"/>
    <property type="molecule type" value="Genomic_DNA"/>
</dbReference>
<sequence length="93" mass="10173">MAAGGSGSGQPQFLVRAGDENFSHALLIENPKNDQIIVPNKESWKNFFAYMGPGFLVSIAYIDPGNFETNLQSGAQYKYGYVADPLDIVLINM</sequence>
<evidence type="ECO:0000313" key="6">
    <source>
        <dbReference type="EMBL" id="KAA0036628.1"/>
    </source>
</evidence>
<dbReference type="PANTHER" id="PTHR11706">
    <property type="entry name" value="SOLUTE CARRIER PROTEIN FAMILY 11 MEMBER"/>
    <property type="match status" value="1"/>
</dbReference>
<dbReference type="EMBL" id="SSTD01015042">
    <property type="protein sequence ID" value="TYK03366.1"/>
    <property type="molecule type" value="Genomic_DNA"/>
</dbReference>
<evidence type="ECO:0000313" key="7">
    <source>
        <dbReference type="EMBL" id="TYK03366.1"/>
    </source>
</evidence>
<comment type="caution">
    <text evidence="7">The sequence shown here is derived from an EMBL/GenBank/DDBJ whole genome shotgun (WGS) entry which is preliminary data.</text>
</comment>
<evidence type="ECO:0000256" key="1">
    <source>
        <dbReference type="ARBA" id="ARBA00004141"/>
    </source>
</evidence>
<protein>
    <submittedName>
        <fullName evidence="7">Metal transporter Nramp1-like</fullName>
    </submittedName>
</protein>
<evidence type="ECO:0000256" key="2">
    <source>
        <dbReference type="ARBA" id="ARBA00009965"/>
    </source>
</evidence>
<evidence type="ECO:0000313" key="9">
    <source>
        <dbReference type="Proteomes" id="UP000321947"/>
    </source>
</evidence>
<reference evidence="8 9" key="1">
    <citation type="submission" date="2019-08" db="EMBL/GenBank/DDBJ databases">
        <title>Draft genome sequences of two oriental melons (Cucumis melo L. var makuwa).</title>
        <authorList>
            <person name="Kwon S.-Y."/>
        </authorList>
    </citation>
    <scope>NUCLEOTIDE SEQUENCE [LARGE SCALE GENOMIC DNA]</scope>
    <source>
        <strain evidence="9">cv. Chang Bougi</strain>
        <strain evidence="8">cv. SW 3</strain>
        <tissue evidence="7">Leaf</tissue>
    </source>
</reference>
<dbReference type="Proteomes" id="UP000321947">
    <property type="component" value="Unassembled WGS sequence"/>
</dbReference>
<dbReference type="InterPro" id="IPR001046">
    <property type="entry name" value="NRAMP_fam"/>
</dbReference>
<keyword evidence="4" id="KW-1133">Transmembrane helix</keyword>
<evidence type="ECO:0000256" key="5">
    <source>
        <dbReference type="ARBA" id="ARBA00023136"/>
    </source>
</evidence>
<dbReference type="AlphaFoldDB" id="A0A5D3BYV8"/>
<keyword evidence="3" id="KW-0812">Transmembrane</keyword>
<dbReference type="GO" id="GO:0005886">
    <property type="term" value="C:plasma membrane"/>
    <property type="evidence" value="ECO:0007669"/>
    <property type="project" value="TreeGrafter"/>
</dbReference>
<dbReference type="OrthoDB" id="409173at2759"/>
<accession>A0A5D3BYV8</accession>
<dbReference type="GO" id="GO:0034755">
    <property type="term" value="P:iron ion transmembrane transport"/>
    <property type="evidence" value="ECO:0007669"/>
    <property type="project" value="TreeGrafter"/>
</dbReference>
<proteinExistence type="inferred from homology"/>
<keyword evidence="5" id="KW-0472">Membrane</keyword>
<comment type="subcellular location">
    <subcellularLocation>
        <location evidence="1">Membrane</location>
        <topology evidence="1">Multi-pass membrane protein</topology>
    </subcellularLocation>
</comment>
<comment type="similarity">
    <text evidence="2">Belongs to the NRAMP (TC 2.A.55) family.</text>
</comment>
<organism evidence="7 9">
    <name type="scientific">Cucumis melo var. makuwa</name>
    <name type="common">Oriental melon</name>
    <dbReference type="NCBI Taxonomy" id="1194695"/>
    <lineage>
        <taxon>Eukaryota</taxon>
        <taxon>Viridiplantae</taxon>
        <taxon>Streptophyta</taxon>
        <taxon>Embryophyta</taxon>
        <taxon>Tracheophyta</taxon>
        <taxon>Spermatophyta</taxon>
        <taxon>Magnoliopsida</taxon>
        <taxon>eudicotyledons</taxon>
        <taxon>Gunneridae</taxon>
        <taxon>Pentapetalae</taxon>
        <taxon>rosids</taxon>
        <taxon>fabids</taxon>
        <taxon>Cucurbitales</taxon>
        <taxon>Cucurbitaceae</taxon>
        <taxon>Benincaseae</taxon>
        <taxon>Cucumis</taxon>
    </lineage>
</organism>
<evidence type="ECO:0000313" key="8">
    <source>
        <dbReference type="Proteomes" id="UP000321393"/>
    </source>
</evidence>
<name>A0A5D3BYV8_CUCMM</name>
<evidence type="ECO:0000256" key="4">
    <source>
        <dbReference type="ARBA" id="ARBA00022989"/>
    </source>
</evidence>
<evidence type="ECO:0000256" key="3">
    <source>
        <dbReference type="ARBA" id="ARBA00022692"/>
    </source>
</evidence>
<dbReference type="GO" id="GO:0015086">
    <property type="term" value="F:cadmium ion transmembrane transporter activity"/>
    <property type="evidence" value="ECO:0007669"/>
    <property type="project" value="TreeGrafter"/>
</dbReference>
<dbReference type="Proteomes" id="UP000321393">
    <property type="component" value="Unassembled WGS sequence"/>
</dbReference>
<dbReference type="STRING" id="1194695.A0A5D3BYV8"/>